<dbReference type="SUPFAM" id="SSF53383">
    <property type="entry name" value="PLP-dependent transferases"/>
    <property type="match status" value="1"/>
</dbReference>
<evidence type="ECO:0000256" key="1">
    <source>
        <dbReference type="ARBA" id="ARBA00037999"/>
    </source>
</evidence>
<proteinExistence type="inferred from homology"/>
<evidence type="ECO:0000313" key="5">
    <source>
        <dbReference type="EMBL" id="ACZ40170.1"/>
    </source>
</evidence>
<accession>D1C8M7</accession>
<dbReference type="Gene3D" id="3.40.640.10">
    <property type="entry name" value="Type I PLP-dependent aspartate aminotransferase-like (Major domain)"/>
    <property type="match status" value="1"/>
</dbReference>
<protein>
    <submittedName>
        <fullName evidence="5">Glutamine--scyllo-inositol transaminase</fullName>
        <ecNumber evidence="5">2.6.1.50</ecNumber>
    </submittedName>
</protein>
<dbReference type="PIRSF" id="PIRSF000390">
    <property type="entry name" value="PLP_StrS"/>
    <property type="match status" value="1"/>
</dbReference>
<keyword evidence="6" id="KW-1185">Reference proteome</keyword>
<evidence type="ECO:0000256" key="2">
    <source>
        <dbReference type="PIRSR" id="PIRSR000390-1"/>
    </source>
</evidence>
<dbReference type="GO" id="GO:0047310">
    <property type="term" value="F:glutamine-scyllo-inositol transaminase activity"/>
    <property type="evidence" value="ECO:0007669"/>
    <property type="project" value="UniProtKB-EC"/>
</dbReference>
<dbReference type="Proteomes" id="UP000002027">
    <property type="component" value="Chromosome 2"/>
</dbReference>
<sequence>MTVTRESLPAVEGGQPVRSQFLVFGAPLIGEEEIQEVVDTLRSGWIGFGPKSLRFEEEFAQYVRAKHGISVGSCTAGLHLALIASGVGPGDEVITTPLTFAATANVVEHVGARPVFVDVDRETQNIDPARIEAAITPRTRAIMPVHMAGRPCDMDAISDIADRHGLTVIEDAAHAVEAAWRGKKIGSISQFTVFSFYATKNLTTAEGGMITTNDDAAAERLRILRLHGISKDAWKRYSASGFTPYEAVEPGYKYNLTDLQSSLGLHQLRRIEANLTIRRRHWKAYDVGFADLPAVETPAPPRPEERHAGHLYTILLRPERLTIDRSQFIEALRAENIGSGIHFTPVHLHAYYRKRYGYRPGDFPNAEEIGSRTVSLPLSAKLTDQDVQDVIAAVRKVVTHYAR</sequence>
<gene>
    <name evidence="5" type="ordered locus">Sthe_2756</name>
</gene>
<dbReference type="InterPro" id="IPR015421">
    <property type="entry name" value="PyrdxlP-dep_Trfase_major"/>
</dbReference>
<dbReference type="Pfam" id="PF01041">
    <property type="entry name" value="DegT_DnrJ_EryC1"/>
    <property type="match status" value="1"/>
</dbReference>
<dbReference type="RefSeq" id="WP_012873208.1">
    <property type="nucleotide sequence ID" value="NC_013524.1"/>
</dbReference>
<dbReference type="KEGG" id="sti:Sthe_2756"/>
<keyword evidence="5" id="KW-0808">Transferase</keyword>
<dbReference type="PANTHER" id="PTHR30244">
    <property type="entry name" value="TRANSAMINASE"/>
    <property type="match status" value="1"/>
</dbReference>
<dbReference type="OrthoDB" id="9810913at2"/>
<evidence type="ECO:0000256" key="3">
    <source>
        <dbReference type="PIRSR" id="PIRSR000390-2"/>
    </source>
</evidence>
<reference evidence="5 6" key="2">
    <citation type="journal article" date="2010" name="Stand. Genomic Sci.">
        <title>Complete genome sequence of Desulfohalobium retbaense type strain (HR(100)).</title>
        <authorList>
            <person name="Spring S."/>
            <person name="Nolan M."/>
            <person name="Lapidus A."/>
            <person name="Glavina Del Rio T."/>
            <person name="Copeland A."/>
            <person name="Tice H."/>
            <person name="Cheng J.F."/>
            <person name="Lucas S."/>
            <person name="Land M."/>
            <person name="Chen F."/>
            <person name="Bruce D."/>
            <person name="Goodwin L."/>
            <person name="Pitluck S."/>
            <person name="Ivanova N."/>
            <person name="Mavromatis K."/>
            <person name="Mikhailova N."/>
            <person name="Pati A."/>
            <person name="Chen A."/>
            <person name="Palaniappan K."/>
            <person name="Hauser L."/>
            <person name="Chang Y.J."/>
            <person name="Jeffries C.D."/>
            <person name="Munk C."/>
            <person name="Kiss H."/>
            <person name="Chain P."/>
            <person name="Han C."/>
            <person name="Brettin T."/>
            <person name="Detter J.C."/>
            <person name="Schuler E."/>
            <person name="Goker M."/>
            <person name="Rohde M."/>
            <person name="Bristow J."/>
            <person name="Eisen J.A."/>
            <person name="Markowitz V."/>
            <person name="Hugenholtz P."/>
            <person name="Kyrpides N.C."/>
            <person name="Klenk H.P."/>
        </authorList>
    </citation>
    <scope>NUCLEOTIDE SEQUENCE [LARGE SCALE GENOMIC DNA]</scope>
    <source>
        <strain evidence="6">ATCC 49802 / DSM 20745 / S 6022</strain>
    </source>
</reference>
<organism evidence="5 6">
    <name type="scientific">Sphaerobacter thermophilus (strain ATCC 49802 / DSM 20745 / KCCM 41009 / NCIMB 13125 / S 6022)</name>
    <dbReference type="NCBI Taxonomy" id="479434"/>
    <lineage>
        <taxon>Bacteria</taxon>
        <taxon>Pseudomonadati</taxon>
        <taxon>Thermomicrobiota</taxon>
        <taxon>Thermomicrobia</taxon>
        <taxon>Sphaerobacterales</taxon>
        <taxon>Sphaerobacterineae</taxon>
        <taxon>Sphaerobacteraceae</taxon>
        <taxon>Sphaerobacter</taxon>
    </lineage>
</organism>
<keyword evidence="3 4" id="KW-0663">Pyridoxal phosphate</keyword>
<dbReference type="InterPro" id="IPR015422">
    <property type="entry name" value="PyrdxlP-dep_Trfase_small"/>
</dbReference>
<dbReference type="EC" id="2.6.1.50" evidence="5"/>
<dbReference type="InterPro" id="IPR000653">
    <property type="entry name" value="DegT/StrS_aminotransferase"/>
</dbReference>
<keyword evidence="5" id="KW-0032">Aminotransferase</keyword>
<dbReference type="GO" id="GO:0000271">
    <property type="term" value="P:polysaccharide biosynthetic process"/>
    <property type="evidence" value="ECO:0007669"/>
    <property type="project" value="TreeGrafter"/>
</dbReference>
<dbReference type="GO" id="GO:0030170">
    <property type="term" value="F:pyridoxal phosphate binding"/>
    <property type="evidence" value="ECO:0007669"/>
    <property type="project" value="TreeGrafter"/>
</dbReference>
<dbReference type="InParanoid" id="D1C8M7"/>
<reference evidence="6" key="1">
    <citation type="submission" date="2009-11" db="EMBL/GenBank/DDBJ databases">
        <title>The complete chromosome 2 of Sphaerobacter thermophilus DSM 20745.</title>
        <authorList>
            <person name="Lucas S."/>
            <person name="Copeland A."/>
            <person name="Lapidus A."/>
            <person name="Glavina del Rio T."/>
            <person name="Dalin E."/>
            <person name="Tice H."/>
            <person name="Bruce D."/>
            <person name="Goodwin L."/>
            <person name="Pitluck S."/>
            <person name="Kyrpides N."/>
            <person name="Mavromatis K."/>
            <person name="Ivanova N."/>
            <person name="Mikhailova N."/>
            <person name="LaButti K.M."/>
            <person name="Clum A."/>
            <person name="Sun H.I."/>
            <person name="Brettin T."/>
            <person name="Detter J.C."/>
            <person name="Han C."/>
            <person name="Larimer F."/>
            <person name="Land M."/>
            <person name="Hauser L."/>
            <person name="Markowitz V."/>
            <person name="Cheng J.F."/>
            <person name="Hugenholtz P."/>
            <person name="Woyke T."/>
            <person name="Wu D."/>
            <person name="Steenblock K."/>
            <person name="Schneider S."/>
            <person name="Pukall R."/>
            <person name="Goeker M."/>
            <person name="Klenk H.P."/>
            <person name="Eisen J.A."/>
        </authorList>
    </citation>
    <scope>NUCLEOTIDE SEQUENCE [LARGE SCALE GENOMIC DNA]</scope>
    <source>
        <strain evidence="6">ATCC 49802 / DSM 20745 / S 6022</strain>
    </source>
</reference>
<dbReference type="eggNOG" id="COG0399">
    <property type="taxonomic scope" value="Bacteria"/>
</dbReference>
<dbReference type="AlphaFoldDB" id="D1C8M7"/>
<evidence type="ECO:0000256" key="4">
    <source>
        <dbReference type="RuleBase" id="RU004508"/>
    </source>
</evidence>
<dbReference type="HOGENOM" id="CLU_033332_0_3_0"/>
<evidence type="ECO:0000313" key="6">
    <source>
        <dbReference type="Proteomes" id="UP000002027"/>
    </source>
</evidence>
<dbReference type="FunCoup" id="D1C8M7">
    <property type="interactions" value="306"/>
</dbReference>
<dbReference type="CDD" id="cd00616">
    <property type="entry name" value="AHBA_syn"/>
    <property type="match status" value="1"/>
</dbReference>
<feature type="active site" description="Proton acceptor" evidence="2">
    <location>
        <position position="200"/>
    </location>
</feature>
<name>D1C8M7_SPHTD</name>
<dbReference type="InterPro" id="IPR015424">
    <property type="entry name" value="PyrdxlP-dep_Trfase"/>
</dbReference>
<dbReference type="STRING" id="479434.Sthe_2756"/>
<dbReference type="PANTHER" id="PTHR30244:SF34">
    <property type="entry name" value="DTDP-4-AMINO-4,6-DIDEOXYGALACTOSE TRANSAMINASE"/>
    <property type="match status" value="1"/>
</dbReference>
<dbReference type="Gene3D" id="3.90.1150.10">
    <property type="entry name" value="Aspartate Aminotransferase, domain 1"/>
    <property type="match status" value="1"/>
</dbReference>
<dbReference type="EMBL" id="CP001824">
    <property type="protein sequence ID" value="ACZ40170.1"/>
    <property type="molecule type" value="Genomic_DNA"/>
</dbReference>
<comment type="similarity">
    <text evidence="1 4">Belongs to the DegT/DnrJ/EryC1 family.</text>
</comment>
<feature type="modified residue" description="N6-(pyridoxal phosphate)lysine" evidence="3">
    <location>
        <position position="200"/>
    </location>
</feature>